<protein>
    <submittedName>
        <fullName evidence="1">Uncharacterized protein</fullName>
    </submittedName>
</protein>
<keyword evidence="2" id="KW-1185">Reference proteome</keyword>
<dbReference type="AlphaFoldDB" id="A0AA50KNN5"/>
<dbReference type="Proteomes" id="UP001223802">
    <property type="component" value="Chromosome"/>
</dbReference>
<gene>
    <name evidence="1" type="ORF">PU634_00560</name>
</gene>
<reference evidence="1 2" key="1">
    <citation type="submission" date="2023-02" db="EMBL/GenBank/DDBJ databases">
        <title>Complete genome sequence of a novel bacterium Oceanimonas sp. NTOU-MSR1 isolated from marine coast sediment.</title>
        <authorList>
            <person name="Yang H.-T."/>
            <person name="Chen Y.-L."/>
            <person name="Ho Y.-N."/>
        </authorList>
    </citation>
    <scope>NUCLEOTIDE SEQUENCE [LARGE SCALE GENOMIC DNA]</scope>
    <source>
        <strain evidence="1 2">NTOU-MSR1</strain>
    </source>
</reference>
<dbReference type="KEGG" id="ope:PU634_00560"/>
<dbReference type="EMBL" id="CP118224">
    <property type="protein sequence ID" value="WMC10889.1"/>
    <property type="molecule type" value="Genomic_DNA"/>
</dbReference>
<name>A0AA50KNN5_9GAMM</name>
<evidence type="ECO:0000313" key="1">
    <source>
        <dbReference type="EMBL" id="WMC10889.1"/>
    </source>
</evidence>
<evidence type="ECO:0000313" key="2">
    <source>
        <dbReference type="Proteomes" id="UP001223802"/>
    </source>
</evidence>
<proteinExistence type="predicted"/>
<accession>A0AA50KNN5</accession>
<dbReference type="RefSeq" id="WP_306762146.1">
    <property type="nucleotide sequence ID" value="NZ_CP118224.1"/>
</dbReference>
<sequence>MAFMQKDIAPTSLEPLAQLLSALDGREFLHELQACLESYFAGIDLVLCRFHRRRSPEILLHNLNHRQETKTLTVPACISSIHFTSTG</sequence>
<organism evidence="1 2">
    <name type="scientific">Oceanimonas pelagia</name>
    <dbReference type="NCBI Taxonomy" id="3028314"/>
    <lineage>
        <taxon>Bacteria</taxon>
        <taxon>Pseudomonadati</taxon>
        <taxon>Pseudomonadota</taxon>
        <taxon>Gammaproteobacteria</taxon>
        <taxon>Aeromonadales</taxon>
        <taxon>Aeromonadaceae</taxon>
        <taxon>Oceanimonas</taxon>
    </lineage>
</organism>